<evidence type="ECO:0000313" key="3">
    <source>
        <dbReference type="Proteomes" id="UP001251524"/>
    </source>
</evidence>
<keyword evidence="1" id="KW-1133">Transmembrane helix</keyword>
<sequence length="197" mass="21073">MNRNVDDAGNVETLKQTVVQVSTIVERLEARSAQAVQLLGGGVAVLEQGARRLNEGGERFAETALQAIRAQAHEAVVQGSGRAVGELQQQLQRSSDTAKWAADALAEQRRLLTAAQSTLIWKGLIALGMGSMLAAMGCGFYAWRTLRDVREAEFPRDILRATQSGVLVPCGDGALCIKVGAKPKRAGKDGEYVVLTE</sequence>
<dbReference type="Proteomes" id="UP001251524">
    <property type="component" value="Unassembled WGS sequence"/>
</dbReference>
<organism evidence="2 3">
    <name type="scientific">Lysobacter niastensis</name>
    <dbReference type="NCBI Taxonomy" id="380629"/>
    <lineage>
        <taxon>Bacteria</taxon>
        <taxon>Pseudomonadati</taxon>
        <taxon>Pseudomonadota</taxon>
        <taxon>Gammaproteobacteria</taxon>
        <taxon>Lysobacterales</taxon>
        <taxon>Lysobacteraceae</taxon>
        <taxon>Lysobacter</taxon>
    </lineage>
</organism>
<dbReference type="EMBL" id="JAVDVY010000003">
    <property type="protein sequence ID" value="MDR7136103.1"/>
    <property type="molecule type" value="Genomic_DNA"/>
</dbReference>
<gene>
    <name evidence="2" type="ORF">J2X06_003321</name>
</gene>
<feature type="transmembrane region" description="Helical" evidence="1">
    <location>
        <begin position="119"/>
        <end position="143"/>
    </location>
</feature>
<keyword evidence="3" id="KW-1185">Reference proteome</keyword>
<name>A0ABU1WES7_9GAMM</name>
<evidence type="ECO:0008006" key="4">
    <source>
        <dbReference type="Google" id="ProtNLM"/>
    </source>
</evidence>
<accession>A0ABU1WES7</accession>
<keyword evidence="1" id="KW-0472">Membrane</keyword>
<reference evidence="2 3" key="1">
    <citation type="submission" date="2023-07" db="EMBL/GenBank/DDBJ databases">
        <title>Sorghum-associated microbial communities from plants grown in Nebraska, USA.</title>
        <authorList>
            <person name="Schachtman D."/>
        </authorList>
    </citation>
    <scope>NUCLEOTIDE SEQUENCE [LARGE SCALE GENOMIC DNA]</scope>
    <source>
        <strain evidence="2 3">BE198</strain>
    </source>
</reference>
<protein>
    <recommendedName>
        <fullName evidence="4">Relaxation protein</fullName>
    </recommendedName>
</protein>
<comment type="caution">
    <text evidence="2">The sequence shown here is derived from an EMBL/GenBank/DDBJ whole genome shotgun (WGS) entry which is preliminary data.</text>
</comment>
<keyword evidence="1" id="KW-0812">Transmembrane</keyword>
<proteinExistence type="predicted"/>
<evidence type="ECO:0000256" key="1">
    <source>
        <dbReference type="SAM" id="Phobius"/>
    </source>
</evidence>
<evidence type="ECO:0000313" key="2">
    <source>
        <dbReference type="EMBL" id="MDR7136103.1"/>
    </source>
</evidence>